<evidence type="ECO:0000256" key="3">
    <source>
        <dbReference type="ARBA" id="ARBA00001941"/>
    </source>
</evidence>
<evidence type="ECO:0000256" key="8">
    <source>
        <dbReference type="ARBA" id="ARBA00022723"/>
    </source>
</evidence>
<dbReference type="InterPro" id="IPR039356">
    <property type="entry name" value="YfbR/HDDC2"/>
</dbReference>
<dbReference type="InterPro" id="IPR003607">
    <property type="entry name" value="HD/PDEase_dom"/>
</dbReference>
<evidence type="ECO:0000256" key="7">
    <source>
        <dbReference type="ARBA" id="ARBA00012964"/>
    </source>
</evidence>
<evidence type="ECO:0000256" key="2">
    <source>
        <dbReference type="ARBA" id="ARBA00001936"/>
    </source>
</evidence>
<dbReference type="EMBL" id="JAPMOS010000045">
    <property type="protein sequence ID" value="KAJ4457514.1"/>
    <property type="molecule type" value="Genomic_DNA"/>
</dbReference>
<comment type="function">
    <text evidence="4">Catalyzes the dephosphorylation of the nucleoside 5'-monophosphates deoxyadenosine monophosphate (dAMP), deoxycytidine monophosphate (dCMP), deoxyguanosine monophosphate (dGMP) and deoxythymidine monophosphate (dTMP).</text>
</comment>
<keyword evidence="12" id="KW-1185">Reference proteome</keyword>
<feature type="domain" description="HD/PDEase" evidence="10">
    <location>
        <begin position="31"/>
        <end position="146"/>
    </location>
</feature>
<reference evidence="11" key="1">
    <citation type="journal article" date="2022" name="bioRxiv">
        <title>Genomics of Preaxostyla Flagellates Illuminates Evolutionary Transitions and the Path Towards Mitochondrial Loss.</title>
        <authorList>
            <person name="Novak L.V.F."/>
            <person name="Treitli S.C."/>
            <person name="Pyrih J."/>
            <person name="Halakuc P."/>
            <person name="Pipaliya S.V."/>
            <person name="Vacek V."/>
            <person name="Brzon O."/>
            <person name="Soukal P."/>
            <person name="Eme L."/>
            <person name="Dacks J.B."/>
            <person name="Karnkowska A."/>
            <person name="Elias M."/>
            <person name="Hampl V."/>
        </authorList>
    </citation>
    <scope>NUCLEOTIDE SEQUENCE</scope>
    <source>
        <strain evidence="11">RCP-MX</strain>
    </source>
</reference>
<comment type="caution">
    <text evidence="11">The sequence shown here is derived from an EMBL/GenBank/DDBJ whole genome shotgun (WGS) entry which is preliminary data.</text>
</comment>
<name>A0ABQ8UE25_9EUKA</name>
<comment type="cofactor">
    <cofactor evidence="2">
        <name>Mn(2+)</name>
        <dbReference type="ChEBI" id="CHEBI:29035"/>
    </cofactor>
</comment>
<protein>
    <recommendedName>
        <fullName evidence="7">5'-deoxynucleotidase</fullName>
        <ecNumber evidence="7">3.1.3.89</ecNumber>
    </recommendedName>
</protein>
<dbReference type="SUPFAM" id="SSF109604">
    <property type="entry name" value="HD-domain/PDEase-like"/>
    <property type="match status" value="1"/>
</dbReference>
<dbReference type="Proteomes" id="UP001141327">
    <property type="component" value="Unassembled WGS sequence"/>
</dbReference>
<dbReference type="PANTHER" id="PTHR11845">
    <property type="entry name" value="5'-DEOXYNUCLEOTIDASE HDDC2"/>
    <property type="match status" value="1"/>
</dbReference>
<evidence type="ECO:0000259" key="10">
    <source>
        <dbReference type="SMART" id="SM00471"/>
    </source>
</evidence>
<evidence type="ECO:0000256" key="9">
    <source>
        <dbReference type="ARBA" id="ARBA00022801"/>
    </source>
</evidence>
<sequence length="191" mass="21131">MNPESLRQFFAIATRLKTLPRTGWVHNHIQNPEAVSSHCWRTALMAMILCPSGVNKDHCVKMGLIHDLAESVIGDLTPSQIPDPAAKSQAEQKAFAEMCSLLPKENGDELLNLFVEYETAATPESKFVHELDKLEMCCQASEYEDAQHRRLDTFYNSTIASGVITSPDGSALMQHLLERRGPSAPAQDPAL</sequence>
<gene>
    <name evidence="11" type="ORF">PAPYR_6991</name>
</gene>
<proteinExistence type="inferred from homology"/>
<evidence type="ECO:0000256" key="5">
    <source>
        <dbReference type="ARBA" id="ARBA00009999"/>
    </source>
</evidence>
<dbReference type="InterPro" id="IPR006674">
    <property type="entry name" value="HD_domain"/>
</dbReference>
<dbReference type="PANTHER" id="PTHR11845:SF13">
    <property type="entry name" value="5'-DEOXYNUCLEOTIDASE HDDC2"/>
    <property type="match status" value="1"/>
</dbReference>
<comment type="catalytic activity">
    <reaction evidence="1">
        <text>a 2'-deoxyribonucleoside 5'-phosphate + H2O = a 2'-deoxyribonucleoside + phosphate</text>
        <dbReference type="Rhea" id="RHEA:36167"/>
        <dbReference type="ChEBI" id="CHEBI:15377"/>
        <dbReference type="ChEBI" id="CHEBI:18274"/>
        <dbReference type="ChEBI" id="CHEBI:43474"/>
        <dbReference type="ChEBI" id="CHEBI:65317"/>
        <dbReference type="EC" id="3.1.3.89"/>
    </reaction>
</comment>
<evidence type="ECO:0000313" key="11">
    <source>
        <dbReference type="EMBL" id="KAJ4457514.1"/>
    </source>
</evidence>
<evidence type="ECO:0000256" key="4">
    <source>
        <dbReference type="ARBA" id="ARBA00004074"/>
    </source>
</evidence>
<dbReference type="SMART" id="SM00471">
    <property type="entry name" value="HDc"/>
    <property type="match status" value="1"/>
</dbReference>
<comment type="cofactor">
    <cofactor evidence="3">
        <name>Co(2+)</name>
        <dbReference type="ChEBI" id="CHEBI:48828"/>
    </cofactor>
</comment>
<evidence type="ECO:0000313" key="12">
    <source>
        <dbReference type="Proteomes" id="UP001141327"/>
    </source>
</evidence>
<organism evidence="11 12">
    <name type="scientific">Paratrimastix pyriformis</name>
    <dbReference type="NCBI Taxonomy" id="342808"/>
    <lineage>
        <taxon>Eukaryota</taxon>
        <taxon>Metamonada</taxon>
        <taxon>Preaxostyla</taxon>
        <taxon>Paratrimastigidae</taxon>
        <taxon>Paratrimastix</taxon>
    </lineage>
</organism>
<comment type="similarity">
    <text evidence="5">Belongs to the HDDC2 family.</text>
</comment>
<dbReference type="EC" id="3.1.3.89" evidence="7"/>
<keyword evidence="9" id="KW-0378">Hydrolase</keyword>
<evidence type="ECO:0000256" key="1">
    <source>
        <dbReference type="ARBA" id="ARBA00001638"/>
    </source>
</evidence>
<accession>A0ABQ8UE25</accession>
<keyword evidence="8" id="KW-0479">Metal-binding</keyword>
<dbReference type="Gene3D" id="1.10.3210.10">
    <property type="entry name" value="Hypothetical protein af1432"/>
    <property type="match status" value="1"/>
</dbReference>
<dbReference type="Pfam" id="PF13023">
    <property type="entry name" value="HD_3"/>
    <property type="match status" value="1"/>
</dbReference>
<comment type="subunit">
    <text evidence="6">Homodimer.</text>
</comment>
<evidence type="ECO:0000256" key="6">
    <source>
        <dbReference type="ARBA" id="ARBA00011738"/>
    </source>
</evidence>